<dbReference type="AlphaFoldDB" id="A0AAE0HFJ1"/>
<dbReference type="Proteomes" id="UP001278766">
    <property type="component" value="Unassembled WGS sequence"/>
</dbReference>
<gene>
    <name evidence="1" type="ORF">B0H64DRAFT_147026</name>
</gene>
<evidence type="ECO:0000313" key="1">
    <source>
        <dbReference type="EMBL" id="KAK3295500.1"/>
    </source>
</evidence>
<sequence>MRRLGCPVRLLPSLQAAGAARVRGCASLAHPSRIEPPIREPFLGFAGIGIESHSCTVWDRSHCPFFQGNQAMLAVRLHPMGKANRTWLELGGVVDFADGCRPGT</sequence>
<name>A0AAE0HFJ1_9PEZI</name>
<reference evidence="1" key="2">
    <citation type="submission" date="2023-06" db="EMBL/GenBank/DDBJ databases">
        <authorList>
            <consortium name="Lawrence Berkeley National Laboratory"/>
            <person name="Haridas S."/>
            <person name="Hensen N."/>
            <person name="Bonometti L."/>
            <person name="Westerberg I."/>
            <person name="Brannstrom I.O."/>
            <person name="Guillou S."/>
            <person name="Cros-Aarteil S."/>
            <person name="Calhoun S."/>
            <person name="Kuo A."/>
            <person name="Mondo S."/>
            <person name="Pangilinan J."/>
            <person name="Riley R."/>
            <person name="Labutti K."/>
            <person name="Andreopoulos B."/>
            <person name="Lipzen A."/>
            <person name="Chen C."/>
            <person name="Yanf M."/>
            <person name="Daum C."/>
            <person name="Ng V."/>
            <person name="Clum A."/>
            <person name="Steindorff A."/>
            <person name="Ohm R."/>
            <person name="Martin F."/>
            <person name="Silar P."/>
            <person name="Natvig D."/>
            <person name="Lalanne C."/>
            <person name="Gautier V."/>
            <person name="Ament-Velasquez S.L."/>
            <person name="Kruys A."/>
            <person name="Hutchinson M.I."/>
            <person name="Powell A.J."/>
            <person name="Barry K."/>
            <person name="Miller A.N."/>
            <person name="Grigoriev I.V."/>
            <person name="Debuchy R."/>
            <person name="Gladieux P."/>
            <person name="Thoren M.H."/>
            <person name="Johannesson H."/>
        </authorList>
    </citation>
    <scope>NUCLEOTIDE SEQUENCE</scope>
    <source>
        <strain evidence="1">CBS 168.71</strain>
    </source>
</reference>
<accession>A0AAE0HFJ1</accession>
<organism evidence="1 2">
    <name type="scientific">Chaetomium fimeti</name>
    <dbReference type="NCBI Taxonomy" id="1854472"/>
    <lineage>
        <taxon>Eukaryota</taxon>
        <taxon>Fungi</taxon>
        <taxon>Dikarya</taxon>
        <taxon>Ascomycota</taxon>
        <taxon>Pezizomycotina</taxon>
        <taxon>Sordariomycetes</taxon>
        <taxon>Sordariomycetidae</taxon>
        <taxon>Sordariales</taxon>
        <taxon>Chaetomiaceae</taxon>
        <taxon>Chaetomium</taxon>
    </lineage>
</organism>
<dbReference type="GeneID" id="87835316"/>
<comment type="caution">
    <text evidence="1">The sequence shown here is derived from an EMBL/GenBank/DDBJ whole genome shotgun (WGS) entry which is preliminary data.</text>
</comment>
<dbReference type="RefSeq" id="XP_062659014.1">
    <property type="nucleotide sequence ID" value="XM_062798368.1"/>
</dbReference>
<dbReference type="EMBL" id="JAUEPN010000004">
    <property type="protein sequence ID" value="KAK3295500.1"/>
    <property type="molecule type" value="Genomic_DNA"/>
</dbReference>
<protein>
    <submittedName>
        <fullName evidence="1">Uncharacterized protein</fullName>
    </submittedName>
</protein>
<proteinExistence type="predicted"/>
<evidence type="ECO:0000313" key="2">
    <source>
        <dbReference type="Proteomes" id="UP001278766"/>
    </source>
</evidence>
<keyword evidence="2" id="KW-1185">Reference proteome</keyword>
<reference evidence="1" key="1">
    <citation type="journal article" date="2023" name="Mol. Phylogenet. Evol.">
        <title>Genome-scale phylogeny and comparative genomics of the fungal order Sordariales.</title>
        <authorList>
            <person name="Hensen N."/>
            <person name="Bonometti L."/>
            <person name="Westerberg I."/>
            <person name="Brannstrom I.O."/>
            <person name="Guillou S."/>
            <person name="Cros-Aarteil S."/>
            <person name="Calhoun S."/>
            <person name="Haridas S."/>
            <person name="Kuo A."/>
            <person name="Mondo S."/>
            <person name="Pangilinan J."/>
            <person name="Riley R."/>
            <person name="LaButti K."/>
            <person name="Andreopoulos B."/>
            <person name="Lipzen A."/>
            <person name="Chen C."/>
            <person name="Yan M."/>
            <person name="Daum C."/>
            <person name="Ng V."/>
            <person name="Clum A."/>
            <person name="Steindorff A."/>
            <person name="Ohm R.A."/>
            <person name="Martin F."/>
            <person name="Silar P."/>
            <person name="Natvig D.O."/>
            <person name="Lalanne C."/>
            <person name="Gautier V."/>
            <person name="Ament-Velasquez S.L."/>
            <person name="Kruys A."/>
            <person name="Hutchinson M.I."/>
            <person name="Powell A.J."/>
            <person name="Barry K."/>
            <person name="Miller A.N."/>
            <person name="Grigoriev I.V."/>
            <person name="Debuchy R."/>
            <person name="Gladieux P."/>
            <person name="Hiltunen Thoren M."/>
            <person name="Johannesson H."/>
        </authorList>
    </citation>
    <scope>NUCLEOTIDE SEQUENCE</scope>
    <source>
        <strain evidence="1">CBS 168.71</strain>
    </source>
</reference>